<keyword evidence="2" id="KW-0238">DNA-binding</keyword>
<dbReference type="GO" id="GO:0003677">
    <property type="term" value="F:DNA binding"/>
    <property type="evidence" value="ECO:0007669"/>
    <property type="project" value="UniProtKB-KW"/>
</dbReference>
<proteinExistence type="predicted"/>
<keyword evidence="1" id="KW-0805">Transcription regulation</keyword>
<dbReference type="SUPFAM" id="SSF75516">
    <property type="entry name" value="Pheromone-binding domain of LuxR-like quorum-sensing transcription factors"/>
    <property type="match status" value="1"/>
</dbReference>
<keyword evidence="6" id="KW-1185">Reference proteome</keyword>
<evidence type="ECO:0000313" key="6">
    <source>
        <dbReference type="Proteomes" id="UP000426235"/>
    </source>
</evidence>
<dbReference type="InterPro" id="IPR005143">
    <property type="entry name" value="TF_LuxR_autoind-bd_dom"/>
</dbReference>
<feature type="domain" description="Transcription factor LuxR-like autoinducer-binding" evidence="4">
    <location>
        <begin position="13"/>
        <end position="144"/>
    </location>
</feature>
<dbReference type="Gene3D" id="3.30.450.80">
    <property type="entry name" value="Transcription factor LuxR-like, autoinducer-binding domain"/>
    <property type="match status" value="1"/>
</dbReference>
<name>A0A6I6HHQ5_9PSED</name>
<evidence type="ECO:0000256" key="1">
    <source>
        <dbReference type="ARBA" id="ARBA00023015"/>
    </source>
</evidence>
<keyword evidence="3" id="KW-0804">Transcription</keyword>
<dbReference type="AlphaFoldDB" id="A0A6I6HHQ5"/>
<dbReference type="RefSeq" id="WP_157193030.1">
    <property type="nucleotide sequence ID" value="NZ_CP046621.1"/>
</dbReference>
<gene>
    <name evidence="5" type="ORF">GPJ81_15820</name>
</gene>
<reference evidence="5" key="1">
    <citation type="submission" date="2019-12" db="EMBL/GenBank/DDBJ databases">
        <title>Hybrid Genome Assemblies of two High G+C Isolates from Undergraduate Microbiology Courses.</title>
        <authorList>
            <person name="Ne Ville C.J."/>
            <person name="Enright D."/>
            <person name="Hernandez I."/>
            <person name="Dodsworth J."/>
            <person name="Orwin P.M."/>
        </authorList>
    </citation>
    <scope>NUCLEOTIDE SEQUENCE [LARGE SCALE GENOMIC DNA]</scope>
    <source>
        <strain evidence="5">Neo</strain>
    </source>
</reference>
<evidence type="ECO:0000259" key="4">
    <source>
        <dbReference type="Pfam" id="PF03472"/>
    </source>
</evidence>
<dbReference type="EMBL" id="CP046621">
    <property type="protein sequence ID" value="QGW78097.1"/>
    <property type="molecule type" value="Genomic_DNA"/>
</dbReference>
<organism evidence="5 6">
    <name type="scientific">Pseudomonas alkylphenolica</name>
    <dbReference type="NCBI Taxonomy" id="237609"/>
    <lineage>
        <taxon>Bacteria</taxon>
        <taxon>Pseudomonadati</taxon>
        <taxon>Pseudomonadota</taxon>
        <taxon>Gammaproteobacteria</taxon>
        <taxon>Pseudomonadales</taxon>
        <taxon>Pseudomonadaceae</taxon>
        <taxon>Pseudomonas</taxon>
    </lineage>
</organism>
<evidence type="ECO:0000256" key="3">
    <source>
        <dbReference type="ARBA" id="ARBA00023163"/>
    </source>
</evidence>
<evidence type="ECO:0000313" key="5">
    <source>
        <dbReference type="EMBL" id="QGW78097.1"/>
    </source>
</evidence>
<dbReference type="InterPro" id="IPR036693">
    <property type="entry name" value="TF_LuxR_autoind-bd_dom_sf"/>
</dbReference>
<dbReference type="Proteomes" id="UP000426235">
    <property type="component" value="Chromosome"/>
</dbReference>
<sequence>MKNRTAAQPQRLLDNLPLLIEKLGFHYYAFTFIGSDQHTYTTNYPASWLEHYNRCGYAARDPVPAHCQTSSFPLLWDAETFDSTPEIWIAAQAYDLHHGWVQPIHSQQTRSSLSVLRPHASVSREEFYAKAEQVMLLGAQLHRAATCFSPSAHITSPKHRLD</sequence>
<accession>A0A6I6HHQ5</accession>
<dbReference type="Pfam" id="PF03472">
    <property type="entry name" value="Autoind_bind"/>
    <property type="match status" value="1"/>
</dbReference>
<evidence type="ECO:0000256" key="2">
    <source>
        <dbReference type="ARBA" id="ARBA00023125"/>
    </source>
</evidence>
<protein>
    <recommendedName>
        <fullName evidence="4">Transcription factor LuxR-like autoinducer-binding domain-containing protein</fullName>
    </recommendedName>
</protein>